<feature type="region of interest" description="Disordered" evidence="4">
    <location>
        <begin position="23"/>
        <end position="49"/>
    </location>
</feature>
<dbReference type="PROSITE" id="PS50088">
    <property type="entry name" value="ANK_REPEAT"/>
    <property type="match status" value="3"/>
</dbReference>
<sequence>MSATRRALLLSALALPLAACTAGGQDREGASPAPQDTTDRTGTAMSTDAPTTALLDAARTGETEAARAALADGADLDGRDGDGRTALLLATRADHVELALLLLEDGADPDAKDDIQDSAFLYAGAEGRDEILSAAIAHGADVRSTNRYGGTALIPASEHGHTSTVAILLEAGVPVDHVNNLGWTALHEAIVLGDGGPDQVETVRLLLAGGADPSIPDGNGTSPRDLAAQRGFDEIVALLEDAEDRA</sequence>
<proteinExistence type="predicted"/>
<evidence type="ECO:0000313" key="6">
    <source>
        <dbReference type="EMBL" id="MFC0673872.1"/>
    </source>
</evidence>
<name>A0ABV6RBW8_9MICO</name>
<evidence type="ECO:0000256" key="3">
    <source>
        <dbReference type="PROSITE-ProRule" id="PRU00023"/>
    </source>
</evidence>
<feature type="compositionally biased region" description="Polar residues" evidence="4">
    <location>
        <begin position="34"/>
        <end position="46"/>
    </location>
</feature>
<organism evidence="6 7">
    <name type="scientific">Brachybacterium hainanense</name>
    <dbReference type="NCBI Taxonomy" id="1541174"/>
    <lineage>
        <taxon>Bacteria</taxon>
        <taxon>Bacillati</taxon>
        <taxon>Actinomycetota</taxon>
        <taxon>Actinomycetes</taxon>
        <taxon>Micrococcales</taxon>
        <taxon>Dermabacteraceae</taxon>
        <taxon>Brachybacterium</taxon>
    </lineage>
</organism>
<feature type="repeat" description="ANK" evidence="3">
    <location>
        <begin position="181"/>
        <end position="218"/>
    </location>
</feature>
<accession>A0ABV6RBW8</accession>
<comment type="caution">
    <text evidence="6">The sequence shown here is derived from an EMBL/GenBank/DDBJ whole genome shotgun (WGS) entry which is preliminary data.</text>
</comment>
<feature type="signal peptide" evidence="5">
    <location>
        <begin position="1"/>
        <end position="21"/>
    </location>
</feature>
<reference evidence="6 7" key="1">
    <citation type="submission" date="2024-09" db="EMBL/GenBank/DDBJ databases">
        <authorList>
            <person name="Sun Q."/>
            <person name="Mori K."/>
        </authorList>
    </citation>
    <scope>NUCLEOTIDE SEQUENCE [LARGE SCALE GENOMIC DNA]</scope>
    <source>
        <strain evidence="6 7">CICC 10874</strain>
    </source>
</reference>
<evidence type="ECO:0000313" key="7">
    <source>
        <dbReference type="Proteomes" id="UP001589793"/>
    </source>
</evidence>
<keyword evidence="7" id="KW-1185">Reference proteome</keyword>
<keyword evidence="5" id="KW-0732">Signal</keyword>
<evidence type="ECO:0000256" key="5">
    <source>
        <dbReference type="SAM" id="SignalP"/>
    </source>
</evidence>
<keyword evidence="2 3" id="KW-0040">ANK repeat</keyword>
<dbReference type="EMBL" id="JBHLSV010000007">
    <property type="protein sequence ID" value="MFC0673872.1"/>
    <property type="molecule type" value="Genomic_DNA"/>
</dbReference>
<dbReference type="PROSITE" id="PS50297">
    <property type="entry name" value="ANK_REP_REGION"/>
    <property type="match status" value="1"/>
</dbReference>
<gene>
    <name evidence="6" type="ORF">ACFFF6_07880</name>
</gene>
<dbReference type="Pfam" id="PF12796">
    <property type="entry name" value="Ank_2"/>
    <property type="match status" value="2"/>
</dbReference>
<dbReference type="RefSeq" id="WP_376979790.1">
    <property type="nucleotide sequence ID" value="NZ_JBHLSV010000007.1"/>
</dbReference>
<feature type="repeat" description="ANK" evidence="3">
    <location>
        <begin position="82"/>
        <end position="114"/>
    </location>
</feature>
<evidence type="ECO:0000256" key="4">
    <source>
        <dbReference type="SAM" id="MobiDB-lite"/>
    </source>
</evidence>
<dbReference type="SUPFAM" id="SSF48403">
    <property type="entry name" value="Ankyrin repeat"/>
    <property type="match status" value="1"/>
</dbReference>
<feature type="repeat" description="ANK" evidence="3">
    <location>
        <begin position="148"/>
        <end position="180"/>
    </location>
</feature>
<feature type="chain" id="PRO_5046240862" evidence="5">
    <location>
        <begin position="22"/>
        <end position="246"/>
    </location>
</feature>
<evidence type="ECO:0000256" key="1">
    <source>
        <dbReference type="ARBA" id="ARBA00022737"/>
    </source>
</evidence>
<evidence type="ECO:0000256" key="2">
    <source>
        <dbReference type="ARBA" id="ARBA00023043"/>
    </source>
</evidence>
<dbReference type="InterPro" id="IPR002110">
    <property type="entry name" value="Ankyrin_rpt"/>
</dbReference>
<keyword evidence="1" id="KW-0677">Repeat</keyword>
<dbReference type="Proteomes" id="UP001589793">
    <property type="component" value="Unassembled WGS sequence"/>
</dbReference>
<dbReference type="InterPro" id="IPR050776">
    <property type="entry name" value="Ank_Repeat/CDKN_Inhibitor"/>
</dbReference>
<dbReference type="PANTHER" id="PTHR24201">
    <property type="entry name" value="ANK_REP_REGION DOMAIN-CONTAINING PROTEIN"/>
    <property type="match status" value="1"/>
</dbReference>
<dbReference type="SMART" id="SM00248">
    <property type="entry name" value="ANK"/>
    <property type="match status" value="4"/>
</dbReference>
<protein>
    <submittedName>
        <fullName evidence="6">Ankyrin repeat domain-containing protein</fullName>
    </submittedName>
</protein>
<dbReference type="InterPro" id="IPR036770">
    <property type="entry name" value="Ankyrin_rpt-contain_sf"/>
</dbReference>
<dbReference type="Gene3D" id="1.25.40.20">
    <property type="entry name" value="Ankyrin repeat-containing domain"/>
    <property type="match status" value="1"/>
</dbReference>
<dbReference type="PANTHER" id="PTHR24201:SF15">
    <property type="entry name" value="ANKYRIN REPEAT DOMAIN-CONTAINING PROTEIN 66"/>
    <property type="match status" value="1"/>
</dbReference>